<dbReference type="Proteomes" id="UP001597036">
    <property type="component" value="Unassembled WGS sequence"/>
</dbReference>
<accession>A0ABW2Y7P0</accession>
<dbReference type="RefSeq" id="WP_377939367.1">
    <property type="nucleotide sequence ID" value="NZ_JBHTHQ010000025.1"/>
</dbReference>
<feature type="domain" description="Antitoxin SocA-like Panacea" evidence="1">
    <location>
        <begin position="26"/>
        <end position="117"/>
    </location>
</feature>
<protein>
    <submittedName>
        <fullName evidence="2">Panacea domain-containing protein</fullName>
    </submittedName>
</protein>
<dbReference type="InterPro" id="IPR025272">
    <property type="entry name" value="SocA_Panacea"/>
</dbReference>
<evidence type="ECO:0000259" key="1">
    <source>
        <dbReference type="Pfam" id="PF13274"/>
    </source>
</evidence>
<gene>
    <name evidence="2" type="ORF">ACFQY8_07650</name>
</gene>
<sequence length="170" mass="19465">MMVTALDVANTFIMRHSDLYLSNLSLNKLVYFAQVESLRLTGKPLFESEIQAWQYGPVEPDVYRAFSHHKTAYLTPAGVVKNDEQVNRIVDHVADKYGFLTAFDLVDYSHRDGGAWKNVYDGTRNKTITIKDILDSDDVVSYPTLEGTMTQDMHDIYNKYRNTFRLLGDA</sequence>
<dbReference type="Pfam" id="PF13274">
    <property type="entry name" value="SocA_Panacea"/>
    <property type="match status" value="1"/>
</dbReference>
<evidence type="ECO:0000313" key="2">
    <source>
        <dbReference type="EMBL" id="MFD0705614.1"/>
    </source>
</evidence>
<name>A0ABW2Y7P0_9BIFI</name>
<organism evidence="2 3">
    <name type="scientific">Alloscardovia venturai</name>
    <dbReference type="NCBI Taxonomy" id="1769421"/>
    <lineage>
        <taxon>Bacteria</taxon>
        <taxon>Bacillati</taxon>
        <taxon>Actinomycetota</taxon>
        <taxon>Actinomycetes</taxon>
        <taxon>Bifidobacteriales</taxon>
        <taxon>Bifidobacteriaceae</taxon>
        <taxon>Alloscardovia</taxon>
    </lineage>
</organism>
<proteinExistence type="predicted"/>
<evidence type="ECO:0000313" key="3">
    <source>
        <dbReference type="Proteomes" id="UP001597036"/>
    </source>
</evidence>
<reference evidence="3" key="1">
    <citation type="journal article" date="2019" name="Int. J. Syst. Evol. Microbiol.">
        <title>The Global Catalogue of Microorganisms (GCM) 10K type strain sequencing project: providing services to taxonomists for standard genome sequencing and annotation.</title>
        <authorList>
            <consortium name="The Broad Institute Genomics Platform"/>
            <consortium name="The Broad Institute Genome Sequencing Center for Infectious Disease"/>
            <person name="Wu L."/>
            <person name="Ma J."/>
        </authorList>
    </citation>
    <scope>NUCLEOTIDE SEQUENCE [LARGE SCALE GENOMIC DNA]</scope>
    <source>
        <strain evidence="3">CCM 8604</strain>
    </source>
</reference>
<keyword evidence="3" id="KW-1185">Reference proteome</keyword>
<comment type="caution">
    <text evidence="2">The sequence shown here is derived from an EMBL/GenBank/DDBJ whole genome shotgun (WGS) entry which is preliminary data.</text>
</comment>
<dbReference type="EMBL" id="JBHTHQ010000025">
    <property type="protein sequence ID" value="MFD0705614.1"/>
    <property type="molecule type" value="Genomic_DNA"/>
</dbReference>